<protein>
    <submittedName>
        <fullName evidence="1">Uncharacterized protein</fullName>
    </submittedName>
</protein>
<dbReference type="OrthoDB" id="1728910at2759"/>
<keyword evidence="2" id="KW-1185">Reference proteome</keyword>
<evidence type="ECO:0000313" key="1">
    <source>
        <dbReference type="EMBL" id="GAU38962.1"/>
    </source>
</evidence>
<accession>A0A2Z6NRA5</accession>
<reference evidence="2" key="1">
    <citation type="journal article" date="2017" name="Front. Plant Sci.">
        <title>Climate Clever Clovers: New Paradigm to Reduce the Environmental Footprint of Ruminants by Breeding Low Methanogenic Forages Utilizing Haplotype Variation.</title>
        <authorList>
            <person name="Kaur P."/>
            <person name="Appels R."/>
            <person name="Bayer P.E."/>
            <person name="Keeble-Gagnere G."/>
            <person name="Wang J."/>
            <person name="Hirakawa H."/>
            <person name="Shirasawa K."/>
            <person name="Vercoe P."/>
            <person name="Stefanova K."/>
            <person name="Durmic Z."/>
            <person name="Nichols P."/>
            <person name="Revell C."/>
            <person name="Isobe S.N."/>
            <person name="Edwards D."/>
            <person name="Erskine W."/>
        </authorList>
    </citation>
    <scope>NUCLEOTIDE SEQUENCE [LARGE SCALE GENOMIC DNA]</scope>
    <source>
        <strain evidence="2">cv. Daliak</strain>
    </source>
</reference>
<dbReference type="AlphaFoldDB" id="A0A2Z6NRA5"/>
<dbReference type="Proteomes" id="UP000242715">
    <property type="component" value="Unassembled WGS sequence"/>
</dbReference>
<organism evidence="1 2">
    <name type="scientific">Trifolium subterraneum</name>
    <name type="common">Subterranean clover</name>
    <dbReference type="NCBI Taxonomy" id="3900"/>
    <lineage>
        <taxon>Eukaryota</taxon>
        <taxon>Viridiplantae</taxon>
        <taxon>Streptophyta</taxon>
        <taxon>Embryophyta</taxon>
        <taxon>Tracheophyta</taxon>
        <taxon>Spermatophyta</taxon>
        <taxon>Magnoliopsida</taxon>
        <taxon>eudicotyledons</taxon>
        <taxon>Gunneridae</taxon>
        <taxon>Pentapetalae</taxon>
        <taxon>rosids</taxon>
        <taxon>fabids</taxon>
        <taxon>Fabales</taxon>
        <taxon>Fabaceae</taxon>
        <taxon>Papilionoideae</taxon>
        <taxon>50 kb inversion clade</taxon>
        <taxon>NPAAA clade</taxon>
        <taxon>Hologalegina</taxon>
        <taxon>IRL clade</taxon>
        <taxon>Trifolieae</taxon>
        <taxon>Trifolium</taxon>
    </lineage>
</organism>
<gene>
    <name evidence="1" type="ORF">TSUD_378380</name>
</gene>
<evidence type="ECO:0000313" key="2">
    <source>
        <dbReference type="Proteomes" id="UP000242715"/>
    </source>
</evidence>
<sequence>MSSDEVDPVFVSWEEELICQERGNRVIHFYLRDMSGNSVLAVVGTERSVRHMMLMDPPPLLINGGQGGRLLTGLTIWFRGINRTVLMLHRTASYEFYP</sequence>
<name>A0A2Z6NRA5_TRISU</name>
<dbReference type="EMBL" id="DF973740">
    <property type="protein sequence ID" value="GAU38962.1"/>
    <property type="molecule type" value="Genomic_DNA"/>
</dbReference>
<proteinExistence type="predicted"/>